<dbReference type="GO" id="GO:0016705">
    <property type="term" value="F:oxidoreductase activity, acting on paired donors, with incorporation or reduction of molecular oxygen"/>
    <property type="evidence" value="ECO:0007669"/>
    <property type="project" value="InterPro"/>
</dbReference>
<protein>
    <recommendedName>
        <fullName evidence="12">Cytochrome P450</fullName>
    </recommendedName>
</protein>
<accession>A0AA39D4G0</accession>
<dbReference type="Gene3D" id="1.10.630.10">
    <property type="entry name" value="Cytochrome P450"/>
    <property type="match status" value="1"/>
</dbReference>
<feature type="region of interest" description="Disordered" evidence="8">
    <location>
        <begin position="339"/>
        <end position="365"/>
    </location>
</feature>
<dbReference type="InterPro" id="IPR050121">
    <property type="entry name" value="Cytochrome_P450_monoxygenase"/>
</dbReference>
<dbReference type="EMBL" id="JAPDRN010000003">
    <property type="protein sequence ID" value="KAJ9646064.1"/>
    <property type="molecule type" value="Genomic_DNA"/>
</dbReference>
<keyword evidence="4 7" id="KW-0560">Oxidoreductase</keyword>
<dbReference type="InterPro" id="IPR017972">
    <property type="entry name" value="Cyt_P450_CS"/>
</dbReference>
<dbReference type="PANTHER" id="PTHR24305:SF166">
    <property type="entry name" value="CYTOCHROME P450 12A4, MITOCHONDRIAL-RELATED"/>
    <property type="match status" value="1"/>
</dbReference>
<dbReference type="PRINTS" id="PR00463">
    <property type="entry name" value="EP450I"/>
</dbReference>
<keyword evidence="9" id="KW-0812">Transmembrane</keyword>
<keyword evidence="6 7" id="KW-0349">Heme</keyword>
<evidence type="ECO:0000256" key="8">
    <source>
        <dbReference type="SAM" id="MobiDB-lite"/>
    </source>
</evidence>
<comment type="similarity">
    <text evidence="2 7">Belongs to the cytochrome P450 family.</text>
</comment>
<comment type="caution">
    <text evidence="10">The sequence shown here is derived from an EMBL/GenBank/DDBJ whole genome shotgun (WGS) entry which is preliminary data.</text>
</comment>
<keyword evidence="3 6" id="KW-0479">Metal-binding</keyword>
<evidence type="ECO:0000256" key="2">
    <source>
        <dbReference type="ARBA" id="ARBA00010617"/>
    </source>
</evidence>
<sequence>MSGNILFLVPRLLFIPIFLVILKRTYSLVRNYIQARKLGIPIIVIPLSWQDREWLLFRPFFKWIDSVPVLGYWYKYSELGWTMHHRYRPHQKYGDAFAIVSPSSVLVQINDPQAGTVLQRDYKIWTKPPTLYEIFNLYGKNLVSVNGEDWQRHRRIVNPAFREQNNKMVWEESLRQADQMLELRTRRPKDSNHVGGDGKEGKVGDERGGDGKATMADLFTDFHLLAMHVLSAAGFGHLHDFSSGLQEVPPGKTKSFSGALNFVLMNVLPVMIFGPMKLPRFLTWPKFRETQAAVKDLREYLAETVSYTRATTQSGGGGGGGGKQQAADIATALIEADEAAKREDRRQQQTNKSLSGGGGTGGGKPNYLSDSELFGNLYAFNVAGFDTTAGTLCYATPFLAVNPQIQEWVGEEIDSVFGSSNPPPLSSDYETTFPKLTRCLAVMHETLRLWGPLPEMARFAAGDGQHLRVGGDGKVIWVPKEVYVSTNFFGIHTDPRFWGPAGLEWKPERWIVRDPDTGVEAIRTPKGGTFLAWSHGPRVCPGRKFSQVEFVAVLATLLYRYRLKPWVVPGTEMRTQNDASEALMLAVNDSQFSLTTKMARPEKAGVVIVPR</sequence>
<evidence type="ECO:0000256" key="1">
    <source>
        <dbReference type="ARBA" id="ARBA00001971"/>
    </source>
</evidence>
<keyword evidence="9" id="KW-1133">Transmembrane helix</keyword>
<dbReference type="PROSITE" id="PS00086">
    <property type="entry name" value="CYTOCHROME_P450"/>
    <property type="match status" value="1"/>
</dbReference>
<keyword evidence="9" id="KW-0472">Membrane</keyword>
<feature type="binding site" description="axial binding residue" evidence="6">
    <location>
        <position position="540"/>
    </location>
    <ligand>
        <name>heme</name>
        <dbReference type="ChEBI" id="CHEBI:30413"/>
    </ligand>
    <ligandPart>
        <name>Fe</name>
        <dbReference type="ChEBI" id="CHEBI:18248"/>
    </ligandPart>
</feature>
<evidence type="ECO:0000256" key="7">
    <source>
        <dbReference type="RuleBase" id="RU000461"/>
    </source>
</evidence>
<dbReference type="PRINTS" id="PR00385">
    <property type="entry name" value="P450"/>
</dbReference>
<feature type="transmembrane region" description="Helical" evidence="9">
    <location>
        <begin position="6"/>
        <end position="22"/>
    </location>
</feature>
<dbReference type="Pfam" id="PF00067">
    <property type="entry name" value="p450"/>
    <property type="match status" value="1"/>
</dbReference>
<evidence type="ECO:0000313" key="11">
    <source>
        <dbReference type="Proteomes" id="UP001172681"/>
    </source>
</evidence>
<dbReference type="GO" id="GO:0004497">
    <property type="term" value="F:monooxygenase activity"/>
    <property type="evidence" value="ECO:0007669"/>
    <property type="project" value="UniProtKB-KW"/>
</dbReference>
<evidence type="ECO:0000256" key="4">
    <source>
        <dbReference type="ARBA" id="ARBA00023002"/>
    </source>
</evidence>
<keyword evidence="11" id="KW-1185">Reference proteome</keyword>
<proteinExistence type="inferred from homology"/>
<evidence type="ECO:0000256" key="5">
    <source>
        <dbReference type="ARBA" id="ARBA00023004"/>
    </source>
</evidence>
<evidence type="ECO:0000256" key="9">
    <source>
        <dbReference type="SAM" id="Phobius"/>
    </source>
</evidence>
<name>A0AA39D4G0_9EURO</name>
<dbReference type="InterPro" id="IPR036396">
    <property type="entry name" value="Cyt_P450_sf"/>
</dbReference>
<dbReference type="PANTHER" id="PTHR24305">
    <property type="entry name" value="CYTOCHROME P450"/>
    <property type="match status" value="1"/>
</dbReference>
<dbReference type="SUPFAM" id="SSF48264">
    <property type="entry name" value="Cytochrome P450"/>
    <property type="match status" value="1"/>
</dbReference>
<organism evidence="10 11">
    <name type="scientific">Knufia peltigerae</name>
    <dbReference type="NCBI Taxonomy" id="1002370"/>
    <lineage>
        <taxon>Eukaryota</taxon>
        <taxon>Fungi</taxon>
        <taxon>Dikarya</taxon>
        <taxon>Ascomycota</taxon>
        <taxon>Pezizomycotina</taxon>
        <taxon>Eurotiomycetes</taxon>
        <taxon>Chaetothyriomycetidae</taxon>
        <taxon>Chaetothyriales</taxon>
        <taxon>Trichomeriaceae</taxon>
        <taxon>Knufia</taxon>
    </lineage>
</organism>
<reference evidence="10" key="1">
    <citation type="submission" date="2022-10" db="EMBL/GenBank/DDBJ databases">
        <title>Culturing micro-colonial fungi from biological soil crusts in the Mojave desert and describing Neophaeococcomyces mojavensis, and introducing the new genera and species Taxawa tesnikishii.</title>
        <authorList>
            <person name="Kurbessoian T."/>
            <person name="Stajich J.E."/>
        </authorList>
    </citation>
    <scope>NUCLEOTIDE SEQUENCE</scope>
    <source>
        <strain evidence="10">TK_35</strain>
    </source>
</reference>
<comment type="cofactor">
    <cofactor evidence="1 6">
        <name>heme</name>
        <dbReference type="ChEBI" id="CHEBI:30413"/>
    </cofactor>
</comment>
<evidence type="ECO:0000313" key="10">
    <source>
        <dbReference type="EMBL" id="KAJ9646064.1"/>
    </source>
</evidence>
<evidence type="ECO:0008006" key="12">
    <source>
        <dbReference type="Google" id="ProtNLM"/>
    </source>
</evidence>
<evidence type="ECO:0000256" key="3">
    <source>
        <dbReference type="ARBA" id="ARBA00022723"/>
    </source>
</evidence>
<evidence type="ECO:0000256" key="6">
    <source>
        <dbReference type="PIRSR" id="PIRSR602401-1"/>
    </source>
</evidence>
<keyword evidence="7" id="KW-0503">Monooxygenase</keyword>
<dbReference type="GO" id="GO:0020037">
    <property type="term" value="F:heme binding"/>
    <property type="evidence" value="ECO:0007669"/>
    <property type="project" value="InterPro"/>
</dbReference>
<dbReference type="InterPro" id="IPR001128">
    <property type="entry name" value="Cyt_P450"/>
</dbReference>
<dbReference type="GO" id="GO:0005506">
    <property type="term" value="F:iron ion binding"/>
    <property type="evidence" value="ECO:0007669"/>
    <property type="project" value="InterPro"/>
</dbReference>
<feature type="region of interest" description="Disordered" evidence="8">
    <location>
        <begin position="185"/>
        <end position="209"/>
    </location>
</feature>
<gene>
    <name evidence="10" type="ORF">H2204_000726</name>
</gene>
<keyword evidence="5 6" id="KW-0408">Iron</keyword>
<feature type="compositionally biased region" description="Gly residues" evidence="8">
    <location>
        <begin position="355"/>
        <end position="364"/>
    </location>
</feature>
<dbReference type="InterPro" id="IPR002401">
    <property type="entry name" value="Cyt_P450_E_grp-I"/>
</dbReference>
<dbReference type="CDD" id="cd11070">
    <property type="entry name" value="CYP56-like"/>
    <property type="match status" value="1"/>
</dbReference>
<dbReference type="AlphaFoldDB" id="A0AA39D4G0"/>
<dbReference type="Proteomes" id="UP001172681">
    <property type="component" value="Unassembled WGS sequence"/>
</dbReference>